<keyword evidence="1" id="KW-1133">Transmembrane helix</keyword>
<evidence type="ECO:0000256" key="1">
    <source>
        <dbReference type="SAM" id="Phobius"/>
    </source>
</evidence>
<keyword evidence="1" id="KW-0472">Membrane</keyword>
<protein>
    <submittedName>
        <fullName evidence="3">DUF4129 domain-containing protein</fullName>
    </submittedName>
</protein>
<accession>A0ABS0FEK7</accession>
<proteinExistence type="predicted"/>
<gene>
    <name evidence="3" type="ORF">IV494_12920</name>
</gene>
<keyword evidence="4" id="KW-1185">Reference proteome</keyword>
<sequence length="260" mass="31109">MKFRIFLLFLHFSLFGISQKIPEAPFAVKVDSLVSSSPKYRADSLLKKNPTTNNVVFPKSFEEKFQSKYKGPDFDYTTIKPRESFWQKLTKRIRKFLESIFGEVDPNKASSYTEIILRLSAIVIIGFVLYLLLKFLLNKDGNFFFGKKNKKFNIANQDLQENIHEINFKESIEKFEQEKEYRSAIRYHFLFVLKKLADKELINWNPEKTNKDYFGELKTADLKTSFQELSYIFDYVWYGEFEVNEERYNHFKQKFLQFKI</sequence>
<evidence type="ECO:0000259" key="2">
    <source>
        <dbReference type="Pfam" id="PF13559"/>
    </source>
</evidence>
<dbReference type="EMBL" id="JADPVI010000004">
    <property type="protein sequence ID" value="MBF8458078.1"/>
    <property type="molecule type" value="Genomic_DNA"/>
</dbReference>
<feature type="domain" description="Protein-glutamine gamma-glutamyltransferase-like C-terminal" evidence="2">
    <location>
        <begin position="192"/>
        <end position="253"/>
    </location>
</feature>
<dbReference type="Proteomes" id="UP000660070">
    <property type="component" value="Unassembled WGS sequence"/>
</dbReference>
<evidence type="ECO:0000313" key="4">
    <source>
        <dbReference type="Proteomes" id="UP000660070"/>
    </source>
</evidence>
<dbReference type="Pfam" id="PF13559">
    <property type="entry name" value="DUF4129"/>
    <property type="match status" value="1"/>
</dbReference>
<evidence type="ECO:0000313" key="3">
    <source>
        <dbReference type="EMBL" id="MBF8458078.1"/>
    </source>
</evidence>
<reference evidence="3 4" key="1">
    <citation type="submission" date="2020-11" db="EMBL/GenBank/DDBJ databases">
        <title>Kaistella gelatinilytica sp. nov., a flavobacterium isolated from Antarctic Soil.</title>
        <authorList>
            <person name="Li J."/>
        </authorList>
    </citation>
    <scope>NUCLEOTIDE SEQUENCE [LARGE SCALE GENOMIC DNA]</scope>
    <source>
        <strain evidence="3 4">G5-32</strain>
    </source>
</reference>
<feature type="transmembrane region" description="Helical" evidence="1">
    <location>
        <begin position="115"/>
        <end position="137"/>
    </location>
</feature>
<dbReference type="RefSeq" id="WP_196080552.1">
    <property type="nucleotide sequence ID" value="NZ_JADPVI010000004.1"/>
</dbReference>
<dbReference type="InterPro" id="IPR025403">
    <property type="entry name" value="TgpA-like_C"/>
</dbReference>
<keyword evidence="1" id="KW-0812">Transmembrane</keyword>
<comment type="caution">
    <text evidence="3">The sequence shown here is derived from an EMBL/GenBank/DDBJ whole genome shotgun (WGS) entry which is preliminary data.</text>
</comment>
<organism evidence="3 4">
    <name type="scientific">Kaistella gelatinilytica</name>
    <dbReference type="NCBI Taxonomy" id="2787636"/>
    <lineage>
        <taxon>Bacteria</taxon>
        <taxon>Pseudomonadati</taxon>
        <taxon>Bacteroidota</taxon>
        <taxon>Flavobacteriia</taxon>
        <taxon>Flavobacteriales</taxon>
        <taxon>Weeksellaceae</taxon>
        <taxon>Chryseobacterium group</taxon>
        <taxon>Kaistella</taxon>
    </lineage>
</organism>
<name>A0ABS0FEK7_9FLAO</name>